<dbReference type="GO" id="GO:0004497">
    <property type="term" value="F:monooxygenase activity"/>
    <property type="evidence" value="ECO:0007669"/>
    <property type="project" value="UniProtKB-KW"/>
</dbReference>
<dbReference type="OrthoDB" id="2789670at2759"/>
<evidence type="ECO:0000313" key="16">
    <source>
        <dbReference type="EMBL" id="CAG9858620.1"/>
    </source>
</evidence>
<gene>
    <name evidence="16" type="ORF">PHYEVI_LOCUS5009</name>
</gene>
<comment type="cofactor">
    <cofactor evidence="1 14">
        <name>heme</name>
        <dbReference type="ChEBI" id="CHEBI:30413"/>
    </cofactor>
</comment>
<feature type="binding site" description="axial binding residue" evidence="14">
    <location>
        <position position="440"/>
    </location>
    <ligand>
        <name>heme</name>
        <dbReference type="ChEBI" id="CHEBI:30413"/>
    </ligand>
    <ligandPart>
        <name>Fe</name>
        <dbReference type="ChEBI" id="CHEBI:18248"/>
    </ligandPart>
</feature>
<evidence type="ECO:0000256" key="7">
    <source>
        <dbReference type="ARBA" id="ARBA00022723"/>
    </source>
</evidence>
<organism evidence="16 17">
    <name type="scientific">Phyllotreta striolata</name>
    <name type="common">Striped flea beetle</name>
    <name type="synonym">Crioceris striolata</name>
    <dbReference type="NCBI Taxonomy" id="444603"/>
    <lineage>
        <taxon>Eukaryota</taxon>
        <taxon>Metazoa</taxon>
        <taxon>Ecdysozoa</taxon>
        <taxon>Arthropoda</taxon>
        <taxon>Hexapoda</taxon>
        <taxon>Insecta</taxon>
        <taxon>Pterygota</taxon>
        <taxon>Neoptera</taxon>
        <taxon>Endopterygota</taxon>
        <taxon>Coleoptera</taxon>
        <taxon>Polyphaga</taxon>
        <taxon>Cucujiformia</taxon>
        <taxon>Chrysomeloidea</taxon>
        <taxon>Chrysomelidae</taxon>
        <taxon>Galerucinae</taxon>
        <taxon>Alticini</taxon>
        <taxon>Phyllotreta</taxon>
    </lineage>
</organism>
<dbReference type="InterPro" id="IPR002401">
    <property type="entry name" value="Cyt_P450_E_grp-I"/>
</dbReference>
<keyword evidence="13" id="KW-0472">Membrane</keyword>
<dbReference type="GO" id="GO:0016705">
    <property type="term" value="F:oxidoreductase activity, acting on paired donors, with incorporation or reduction of molecular oxygen"/>
    <property type="evidence" value="ECO:0007669"/>
    <property type="project" value="InterPro"/>
</dbReference>
<name>A0A9N9TQV6_PHYSR</name>
<proteinExistence type="inferred from homology"/>
<keyword evidence="10 15" id="KW-0560">Oxidoreductase</keyword>
<keyword evidence="7 14" id="KW-0479">Metal-binding</keyword>
<dbReference type="PANTHER" id="PTHR24292">
    <property type="entry name" value="CYTOCHROME P450"/>
    <property type="match status" value="1"/>
</dbReference>
<dbReference type="Gene3D" id="1.10.630.10">
    <property type="entry name" value="Cytochrome P450"/>
    <property type="match status" value="1"/>
</dbReference>
<dbReference type="PANTHER" id="PTHR24292:SF84">
    <property type="entry name" value="CYTOCHROME P450 28A5-RELATED"/>
    <property type="match status" value="1"/>
</dbReference>
<evidence type="ECO:0000256" key="10">
    <source>
        <dbReference type="ARBA" id="ARBA00023002"/>
    </source>
</evidence>
<keyword evidence="12 15" id="KW-0503">Monooxygenase</keyword>
<evidence type="ECO:0000256" key="4">
    <source>
        <dbReference type="ARBA" id="ARBA00004406"/>
    </source>
</evidence>
<evidence type="ECO:0000256" key="9">
    <source>
        <dbReference type="ARBA" id="ARBA00022848"/>
    </source>
</evidence>
<comment type="similarity">
    <text evidence="5 15">Belongs to the cytochrome P450 family.</text>
</comment>
<sequence length="496" mass="56951">MLLILFILVVSLLYYLIQRNYNYWSDRGVPGPKPSFLVGNFGKSFIGKISSGDIITNTYREYENYPFVGIYKAITPVLIIRDPEMVKNVMVKDFKNFHDNDIEVQKDLDPIFGRNPFVMRGAEWKQKRVQLTGCFTSGKIKGMFPYMEHNLKGMMKYMENAANTSTPLEALDLCMRYTLDNVAICAFGVDGKAFEEHSAFKELAEKFFTADSLPKKLKFWLMFNFPVISGLIKLKFIPKDVENHLIEMVSNTLKYRKENNVTRNDFLDVCSRMSTEGEAFTDIDIVAHAASFFADGYDTSARVMSFLLFELASNPEVQQTLREELNESYIKNGNKFTYEALHDLPYLDACINEGLRKNFIAANLSKLCTEDYTYTSTSPNFKQMTVKLKAGDRVAIPVMGLHHDPKYFDDPEKFKPERFLKKENIQSFTHLPFGEGPRICIGQRFGVTQVKVGLAYVIRNFQCTVNSKTQLPLKFDPYFPMILAVGGLWLDFKKCE</sequence>
<evidence type="ECO:0000256" key="5">
    <source>
        <dbReference type="ARBA" id="ARBA00010617"/>
    </source>
</evidence>
<reference evidence="16" key="1">
    <citation type="submission" date="2022-01" db="EMBL/GenBank/DDBJ databases">
        <authorList>
            <person name="King R."/>
        </authorList>
    </citation>
    <scope>NUCLEOTIDE SEQUENCE</scope>
</reference>
<protein>
    <recommendedName>
        <fullName evidence="18">Cytochrome P450</fullName>
    </recommendedName>
</protein>
<evidence type="ECO:0000256" key="14">
    <source>
        <dbReference type="PIRSR" id="PIRSR602401-1"/>
    </source>
</evidence>
<dbReference type="GO" id="GO:0005789">
    <property type="term" value="C:endoplasmic reticulum membrane"/>
    <property type="evidence" value="ECO:0007669"/>
    <property type="project" value="UniProtKB-SubCell"/>
</dbReference>
<keyword evidence="17" id="KW-1185">Reference proteome</keyword>
<evidence type="ECO:0000256" key="13">
    <source>
        <dbReference type="ARBA" id="ARBA00023136"/>
    </source>
</evidence>
<keyword evidence="9" id="KW-0492">Microsome</keyword>
<dbReference type="Pfam" id="PF00067">
    <property type="entry name" value="p450"/>
    <property type="match status" value="1"/>
</dbReference>
<evidence type="ECO:0000256" key="15">
    <source>
        <dbReference type="RuleBase" id="RU000461"/>
    </source>
</evidence>
<comment type="function">
    <text evidence="2">May be involved in the metabolism of insect hormones and in the breakdown of synthetic insecticides.</text>
</comment>
<dbReference type="Proteomes" id="UP001153712">
    <property type="component" value="Chromosome 2"/>
</dbReference>
<evidence type="ECO:0000313" key="17">
    <source>
        <dbReference type="Proteomes" id="UP001153712"/>
    </source>
</evidence>
<dbReference type="EMBL" id="OU900095">
    <property type="protein sequence ID" value="CAG9858620.1"/>
    <property type="molecule type" value="Genomic_DNA"/>
</dbReference>
<evidence type="ECO:0000256" key="8">
    <source>
        <dbReference type="ARBA" id="ARBA00022824"/>
    </source>
</evidence>
<dbReference type="InterPro" id="IPR050476">
    <property type="entry name" value="Insect_CytP450_Detox"/>
</dbReference>
<evidence type="ECO:0000256" key="3">
    <source>
        <dbReference type="ARBA" id="ARBA00004174"/>
    </source>
</evidence>
<dbReference type="PRINTS" id="PR00463">
    <property type="entry name" value="EP450I"/>
</dbReference>
<evidence type="ECO:0000256" key="2">
    <source>
        <dbReference type="ARBA" id="ARBA00003690"/>
    </source>
</evidence>
<dbReference type="InterPro" id="IPR017972">
    <property type="entry name" value="Cyt_P450_CS"/>
</dbReference>
<dbReference type="GO" id="GO:0005506">
    <property type="term" value="F:iron ion binding"/>
    <property type="evidence" value="ECO:0007669"/>
    <property type="project" value="InterPro"/>
</dbReference>
<dbReference type="FunFam" id="1.10.630.10:FF:000042">
    <property type="entry name" value="Cytochrome P450"/>
    <property type="match status" value="1"/>
</dbReference>
<comment type="subcellular location">
    <subcellularLocation>
        <location evidence="4">Endoplasmic reticulum membrane</location>
        <topology evidence="4">Peripheral membrane protein</topology>
    </subcellularLocation>
    <subcellularLocation>
        <location evidence="3">Microsome membrane</location>
        <topology evidence="3">Peripheral membrane protein</topology>
    </subcellularLocation>
</comment>
<evidence type="ECO:0000256" key="12">
    <source>
        <dbReference type="ARBA" id="ARBA00023033"/>
    </source>
</evidence>
<dbReference type="GO" id="GO:0020037">
    <property type="term" value="F:heme binding"/>
    <property type="evidence" value="ECO:0007669"/>
    <property type="project" value="InterPro"/>
</dbReference>
<keyword evidence="11 14" id="KW-0408">Iron</keyword>
<evidence type="ECO:0000256" key="1">
    <source>
        <dbReference type="ARBA" id="ARBA00001971"/>
    </source>
</evidence>
<accession>A0A9N9TQV6</accession>
<dbReference type="CDD" id="cd11056">
    <property type="entry name" value="CYP6-like"/>
    <property type="match status" value="1"/>
</dbReference>
<dbReference type="AlphaFoldDB" id="A0A9N9TQV6"/>
<dbReference type="PROSITE" id="PS00086">
    <property type="entry name" value="CYTOCHROME_P450"/>
    <property type="match status" value="1"/>
</dbReference>
<keyword evidence="6 14" id="KW-0349">Heme</keyword>
<dbReference type="InterPro" id="IPR036396">
    <property type="entry name" value="Cyt_P450_sf"/>
</dbReference>
<dbReference type="SUPFAM" id="SSF48264">
    <property type="entry name" value="Cytochrome P450"/>
    <property type="match status" value="1"/>
</dbReference>
<evidence type="ECO:0008006" key="18">
    <source>
        <dbReference type="Google" id="ProtNLM"/>
    </source>
</evidence>
<evidence type="ECO:0000256" key="11">
    <source>
        <dbReference type="ARBA" id="ARBA00023004"/>
    </source>
</evidence>
<evidence type="ECO:0000256" key="6">
    <source>
        <dbReference type="ARBA" id="ARBA00022617"/>
    </source>
</evidence>
<keyword evidence="8" id="KW-0256">Endoplasmic reticulum</keyword>
<dbReference type="PRINTS" id="PR00385">
    <property type="entry name" value="P450"/>
</dbReference>
<dbReference type="InterPro" id="IPR001128">
    <property type="entry name" value="Cyt_P450"/>
</dbReference>